<keyword evidence="4 6" id="KW-1133">Transmembrane helix</keyword>
<dbReference type="OrthoDB" id="9803065at2"/>
<dbReference type="InterPro" id="IPR003834">
    <property type="entry name" value="Cyt_c_assmbl_TM_dom"/>
</dbReference>
<evidence type="ECO:0000256" key="2">
    <source>
        <dbReference type="ARBA" id="ARBA00006143"/>
    </source>
</evidence>
<organism evidence="8 9">
    <name type="scientific">Rhodococcus maanshanensis</name>
    <dbReference type="NCBI Taxonomy" id="183556"/>
    <lineage>
        <taxon>Bacteria</taxon>
        <taxon>Bacillati</taxon>
        <taxon>Actinomycetota</taxon>
        <taxon>Actinomycetes</taxon>
        <taxon>Mycobacteriales</taxon>
        <taxon>Nocardiaceae</taxon>
        <taxon>Rhodococcus</taxon>
    </lineage>
</organism>
<feature type="transmembrane region" description="Helical" evidence="6">
    <location>
        <begin position="23"/>
        <end position="47"/>
    </location>
</feature>
<keyword evidence="5 6" id="KW-0472">Membrane</keyword>
<keyword evidence="9" id="KW-1185">Reference proteome</keyword>
<dbReference type="AlphaFoldDB" id="A0A1H7JGG2"/>
<feature type="transmembrane region" description="Helical" evidence="6">
    <location>
        <begin position="156"/>
        <end position="174"/>
    </location>
</feature>
<dbReference type="PANTHER" id="PTHR31272">
    <property type="entry name" value="CYTOCHROME C-TYPE BIOGENESIS PROTEIN HI_1454-RELATED"/>
    <property type="match status" value="1"/>
</dbReference>
<reference evidence="9" key="1">
    <citation type="submission" date="2016-10" db="EMBL/GenBank/DDBJ databases">
        <authorList>
            <person name="Varghese N."/>
            <person name="Submissions S."/>
        </authorList>
    </citation>
    <scope>NUCLEOTIDE SEQUENCE [LARGE SCALE GENOMIC DNA]</scope>
    <source>
        <strain evidence="9">DSM 44675</strain>
    </source>
</reference>
<evidence type="ECO:0000256" key="6">
    <source>
        <dbReference type="SAM" id="Phobius"/>
    </source>
</evidence>
<protein>
    <submittedName>
        <fullName evidence="8">Cytochrome c-type biogenesis protein</fullName>
    </submittedName>
</protein>
<feature type="transmembrane region" description="Helical" evidence="6">
    <location>
        <begin position="203"/>
        <end position="225"/>
    </location>
</feature>
<evidence type="ECO:0000313" key="9">
    <source>
        <dbReference type="Proteomes" id="UP000198677"/>
    </source>
</evidence>
<evidence type="ECO:0000256" key="1">
    <source>
        <dbReference type="ARBA" id="ARBA00004141"/>
    </source>
</evidence>
<name>A0A1H7JGG2_9NOCA</name>
<comment type="similarity">
    <text evidence="2">Belongs to the DsbD family.</text>
</comment>
<evidence type="ECO:0000256" key="5">
    <source>
        <dbReference type="ARBA" id="ARBA00023136"/>
    </source>
</evidence>
<feature type="transmembrane region" description="Helical" evidence="6">
    <location>
        <begin position="122"/>
        <end position="144"/>
    </location>
</feature>
<proteinExistence type="inferred from homology"/>
<evidence type="ECO:0000259" key="7">
    <source>
        <dbReference type="Pfam" id="PF02683"/>
    </source>
</evidence>
<gene>
    <name evidence="8" type="ORF">SAMN05444583_103170</name>
</gene>
<dbReference type="PANTHER" id="PTHR31272:SF4">
    <property type="entry name" value="CYTOCHROME C-TYPE BIOGENESIS PROTEIN HI_1454-RELATED"/>
    <property type="match status" value="1"/>
</dbReference>
<dbReference type="GO" id="GO:0017004">
    <property type="term" value="P:cytochrome complex assembly"/>
    <property type="evidence" value="ECO:0007669"/>
    <property type="project" value="InterPro"/>
</dbReference>
<comment type="subcellular location">
    <subcellularLocation>
        <location evidence="1">Membrane</location>
        <topology evidence="1">Multi-pass membrane protein</topology>
    </subcellularLocation>
</comment>
<feature type="domain" description="Cytochrome C biogenesis protein transmembrane" evidence="7">
    <location>
        <begin position="25"/>
        <end position="254"/>
    </location>
</feature>
<dbReference type="RefSeq" id="WP_072750336.1">
    <property type="nucleotide sequence ID" value="NZ_FOAW01000003.1"/>
</dbReference>
<evidence type="ECO:0000256" key="3">
    <source>
        <dbReference type="ARBA" id="ARBA00022692"/>
    </source>
</evidence>
<keyword evidence="3 6" id="KW-0812">Transmembrane</keyword>
<feature type="transmembrane region" description="Helical" evidence="6">
    <location>
        <begin position="90"/>
        <end position="116"/>
    </location>
</feature>
<dbReference type="Proteomes" id="UP000198677">
    <property type="component" value="Unassembled WGS sequence"/>
</dbReference>
<evidence type="ECO:0000256" key="4">
    <source>
        <dbReference type="ARBA" id="ARBA00022989"/>
    </source>
</evidence>
<dbReference type="GO" id="GO:0016020">
    <property type="term" value="C:membrane"/>
    <property type="evidence" value="ECO:0007669"/>
    <property type="project" value="UniProtKB-SubCell"/>
</dbReference>
<dbReference type="EMBL" id="FOAW01000003">
    <property type="protein sequence ID" value="SEK73532.1"/>
    <property type="molecule type" value="Genomic_DNA"/>
</dbReference>
<dbReference type="InterPro" id="IPR051790">
    <property type="entry name" value="Cytochrome_c-biogenesis_DsbD"/>
</dbReference>
<dbReference type="Pfam" id="PF02683">
    <property type="entry name" value="DsbD_TM"/>
    <property type="match status" value="1"/>
</dbReference>
<evidence type="ECO:0000313" key="8">
    <source>
        <dbReference type="EMBL" id="SEK73532.1"/>
    </source>
</evidence>
<sequence>MNDAVLAAGIGETFGNTAASGPLLLAFGACVLAGLVSFASPCVVPLVPGYLSYLAGIVGADAPAVTAAEAGALKTETDTRSAARMRVAGAAGLFVLGFTVVFVLATASVFGLISALTVNREVLQRVGGVITIAMGLVFIGLVPALQRDVRFEPRRVSGLIGAPLLGAVFGLGWTPCLGPTLAGVLSVAAGTEGATAARGVALIVAYCIGLGMPFVILAFGSVSALRGVGWLRRNARAIQIFGGLMLVAVGVALVTGAWDVFVGWVRDAFISEVTLPI</sequence>
<accession>A0A1H7JGG2</accession>
<feature type="transmembrane region" description="Helical" evidence="6">
    <location>
        <begin position="237"/>
        <end position="258"/>
    </location>
</feature>